<feature type="chain" id="PRO_5035450313" evidence="17">
    <location>
        <begin position="17"/>
        <end position="1557"/>
    </location>
</feature>
<evidence type="ECO:0000256" key="5">
    <source>
        <dbReference type="ARBA" id="ARBA00022729"/>
    </source>
</evidence>
<keyword evidence="9" id="KW-0460">Magnesium</keyword>
<dbReference type="SMART" id="SM00181">
    <property type="entry name" value="EGF"/>
    <property type="match status" value="4"/>
</dbReference>
<dbReference type="GO" id="GO:0006096">
    <property type="term" value="P:glycolytic process"/>
    <property type="evidence" value="ECO:0007669"/>
    <property type="project" value="UniProtKB-KW"/>
</dbReference>
<organism evidence="20 21">
    <name type="scientific">Branchiostoma lanceolatum</name>
    <name type="common">Common lancelet</name>
    <name type="synonym">Amphioxus lanceolatum</name>
    <dbReference type="NCBI Taxonomy" id="7740"/>
    <lineage>
        <taxon>Eukaryota</taxon>
        <taxon>Metazoa</taxon>
        <taxon>Chordata</taxon>
        <taxon>Cephalochordata</taxon>
        <taxon>Leptocardii</taxon>
        <taxon>Amphioxiformes</taxon>
        <taxon>Branchiostomatidae</taxon>
        <taxon>Branchiostoma</taxon>
    </lineage>
</organism>
<dbReference type="FunFam" id="4.10.1080.10:FF:000004">
    <property type="entry name" value="Cartilage oligomeric matrix protein"/>
    <property type="match status" value="1"/>
</dbReference>
<evidence type="ECO:0000256" key="2">
    <source>
        <dbReference type="ARBA" id="ARBA00022536"/>
    </source>
</evidence>
<dbReference type="Pfam" id="PF11598">
    <property type="entry name" value="COMP"/>
    <property type="match status" value="1"/>
</dbReference>
<keyword evidence="12" id="KW-1015">Disulfide bond</keyword>
<dbReference type="InterPro" id="IPR028974">
    <property type="entry name" value="TSP_type-3_rpt"/>
</dbReference>
<dbReference type="PROSITE" id="PS50026">
    <property type="entry name" value="EGF_3"/>
    <property type="match status" value="3"/>
</dbReference>
<dbReference type="FunFam" id="2.10.25.10:FF:000170">
    <property type="entry name" value="thrombospondin-3 isoform X1"/>
    <property type="match status" value="1"/>
</dbReference>
<evidence type="ECO:0000256" key="16">
    <source>
        <dbReference type="SAM" id="MobiDB-lite"/>
    </source>
</evidence>
<dbReference type="InterPro" id="IPR018097">
    <property type="entry name" value="EGF_Ca-bd_CS"/>
</dbReference>
<feature type="compositionally biased region" description="Acidic residues" evidence="16">
    <location>
        <begin position="1254"/>
        <end position="1273"/>
    </location>
</feature>
<dbReference type="Pfam" id="PF02210">
    <property type="entry name" value="Laminin_G_2"/>
    <property type="match status" value="1"/>
</dbReference>
<feature type="repeat" description="TSP type-3" evidence="15">
    <location>
        <begin position="1098"/>
        <end position="1133"/>
    </location>
</feature>
<evidence type="ECO:0000256" key="7">
    <source>
        <dbReference type="ARBA" id="ARBA00022777"/>
    </source>
</evidence>
<dbReference type="PROSITE" id="PS51236">
    <property type="entry name" value="TSP_CTER"/>
    <property type="match status" value="1"/>
</dbReference>
<dbReference type="GO" id="GO:0005576">
    <property type="term" value="C:extracellular region"/>
    <property type="evidence" value="ECO:0007669"/>
    <property type="project" value="InterPro"/>
</dbReference>
<keyword evidence="10" id="KW-0130">Cell adhesion</keyword>
<evidence type="ECO:0000313" key="21">
    <source>
        <dbReference type="Proteomes" id="UP000838412"/>
    </source>
</evidence>
<feature type="signal peptide" evidence="17">
    <location>
        <begin position="1"/>
        <end position="16"/>
    </location>
</feature>
<dbReference type="InterPro" id="IPR001791">
    <property type="entry name" value="Laminin_G"/>
</dbReference>
<dbReference type="FunFam" id="2.10.25.10:FF:000027">
    <property type="entry name" value="Thrombospondin 3"/>
    <property type="match status" value="1"/>
</dbReference>
<dbReference type="PROSITE" id="PS51255">
    <property type="entry name" value="ADPK"/>
    <property type="match status" value="1"/>
</dbReference>
<reference evidence="20" key="1">
    <citation type="submission" date="2022-01" db="EMBL/GenBank/DDBJ databases">
        <authorList>
            <person name="Braso-Vives M."/>
        </authorList>
    </citation>
    <scope>NUCLEOTIDE SEQUENCE</scope>
</reference>
<feature type="domain" description="EGF-like" evidence="18">
    <location>
        <begin position="1022"/>
        <end position="1064"/>
    </location>
</feature>
<dbReference type="Proteomes" id="UP000838412">
    <property type="component" value="Chromosome 2"/>
</dbReference>
<evidence type="ECO:0000256" key="6">
    <source>
        <dbReference type="ARBA" id="ARBA00022737"/>
    </source>
</evidence>
<feature type="domain" description="TSP C-terminal" evidence="19">
    <location>
        <begin position="1329"/>
        <end position="1543"/>
    </location>
</feature>
<feature type="domain" description="EGF-like" evidence="18">
    <location>
        <begin position="924"/>
        <end position="962"/>
    </location>
</feature>
<dbReference type="Gene3D" id="2.10.25.10">
    <property type="entry name" value="Laminin"/>
    <property type="match status" value="4"/>
</dbReference>
<dbReference type="PANTHER" id="PTHR10199">
    <property type="entry name" value="THROMBOSPONDIN"/>
    <property type="match status" value="1"/>
</dbReference>
<dbReference type="PROSITE" id="PS01186">
    <property type="entry name" value="EGF_2"/>
    <property type="match status" value="1"/>
</dbReference>
<keyword evidence="6" id="KW-0677">Repeat</keyword>
<dbReference type="InterPro" id="IPR007666">
    <property type="entry name" value="ADP_PFK/GK"/>
</dbReference>
<evidence type="ECO:0000256" key="8">
    <source>
        <dbReference type="ARBA" id="ARBA00022837"/>
    </source>
</evidence>
<dbReference type="CDD" id="cd00054">
    <property type="entry name" value="EGF_CA"/>
    <property type="match status" value="3"/>
</dbReference>
<dbReference type="InterPro" id="IPR003367">
    <property type="entry name" value="Thrombospondin_3-like_rpt"/>
</dbReference>
<dbReference type="Pfam" id="PF05735">
    <property type="entry name" value="TSP_C"/>
    <property type="match status" value="1"/>
</dbReference>
<dbReference type="SUPFAM" id="SSF103647">
    <property type="entry name" value="TSP type-3 repeat"/>
    <property type="match status" value="3"/>
</dbReference>
<dbReference type="InterPro" id="IPR000742">
    <property type="entry name" value="EGF"/>
</dbReference>
<evidence type="ECO:0000256" key="10">
    <source>
        <dbReference type="ARBA" id="ARBA00022889"/>
    </source>
</evidence>
<keyword evidence="8 15" id="KW-0106">Calcium</keyword>
<feature type="repeat" description="TSP type-3" evidence="15">
    <location>
        <begin position="1254"/>
        <end position="1289"/>
    </location>
</feature>
<keyword evidence="2 14" id="KW-0245">EGF-like domain</keyword>
<dbReference type="GO" id="GO:0016773">
    <property type="term" value="F:phosphotransferase activity, alcohol group as acceptor"/>
    <property type="evidence" value="ECO:0007669"/>
    <property type="project" value="InterPro"/>
</dbReference>
<keyword evidence="5 17" id="KW-0732">Signal</keyword>
<dbReference type="InterPro" id="IPR017897">
    <property type="entry name" value="Thrombospondin_3_rpt"/>
</dbReference>
<dbReference type="Pfam" id="PF04587">
    <property type="entry name" value="ADP_PFK_GK"/>
    <property type="match status" value="1"/>
</dbReference>
<feature type="compositionally biased region" description="Polar residues" evidence="16">
    <location>
        <begin position="1244"/>
        <end position="1253"/>
    </location>
</feature>
<comment type="similarity">
    <text evidence="1">Belongs to the thrombospondin family.</text>
</comment>
<dbReference type="InterPro" id="IPR009030">
    <property type="entry name" value="Growth_fac_rcpt_cys_sf"/>
</dbReference>
<dbReference type="PANTHER" id="PTHR10199:SF100">
    <property type="entry name" value="THROMBOSPONDIN, ISOFORM A"/>
    <property type="match status" value="1"/>
</dbReference>
<evidence type="ECO:0000256" key="4">
    <source>
        <dbReference type="ARBA" id="ARBA00022723"/>
    </source>
</evidence>
<proteinExistence type="inferred from homology"/>
<dbReference type="InterPro" id="IPR001881">
    <property type="entry name" value="EGF-like_Ca-bd_dom"/>
</dbReference>
<keyword evidence="11" id="KW-0324">Glycolysis</keyword>
<dbReference type="SUPFAM" id="SSF53613">
    <property type="entry name" value="Ribokinase-like"/>
    <property type="match status" value="1"/>
</dbReference>
<dbReference type="Gene3D" id="2.60.120.200">
    <property type="match status" value="2"/>
</dbReference>
<evidence type="ECO:0000256" key="3">
    <source>
        <dbReference type="ARBA" id="ARBA00022679"/>
    </source>
</evidence>
<accession>A0A8K0EJ68</accession>
<dbReference type="PROSITE" id="PS01187">
    <property type="entry name" value="EGF_CA"/>
    <property type="match status" value="1"/>
</dbReference>
<keyword evidence="4" id="KW-0479">Metal-binding</keyword>
<dbReference type="Gene3D" id="3.40.1190.20">
    <property type="match status" value="1"/>
</dbReference>
<feature type="repeat" description="TSP type-3" evidence="15">
    <location>
        <begin position="1157"/>
        <end position="1192"/>
    </location>
</feature>
<feature type="domain" description="EGF-like" evidence="18">
    <location>
        <begin position="884"/>
        <end position="923"/>
    </location>
</feature>
<evidence type="ECO:0000256" key="15">
    <source>
        <dbReference type="PROSITE-ProRule" id="PRU00634"/>
    </source>
</evidence>
<evidence type="ECO:0000259" key="18">
    <source>
        <dbReference type="PROSITE" id="PS50026"/>
    </source>
</evidence>
<dbReference type="InterPro" id="IPR013320">
    <property type="entry name" value="ConA-like_dom_sf"/>
</dbReference>
<dbReference type="Pfam" id="PF02412">
    <property type="entry name" value="TSP_3"/>
    <property type="match status" value="6"/>
</dbReference>
<dbReference type="InterPro" id="IPR008859">
    <property type="entry name" value="Thrombospondin_C"/>
</dbReference>
<evidence type="ECO:0000256" key="12">
    <source>
        <dbReference type="ARBA" id="ARBA00023157"/>
    </source>
</evidence>
<name>A0A8K0EJ68_BRALA</name>
<evidence type="ECO:0000256" key="1">
    <source>
        <dbReference type="ARBA" id="ARBA00009456"/>
    </source>
</evidence>
<dbReference type="InterPro" id="IPR048287">
    <property type="entry name" value="TSPN-like_N"/>
</dbReference>
<dbReference type="FunFam" id="2.10.25.10:FF:000025">
    <property type="entry name" value="Thrombospondin 3"/>
    <property type="match status" value="1"/>
</dbReference>
<evidence type="ECO:0000259" key="19">
    <source>
        <dbReference type="PROSITE" id="PS51236"/>
    </source>
</evidence>
<evidence type="ECO:0000256" key="14">
    <source>
        <dbReference type="PROSITE-ProRule" id="PRU00076"/>
    </source>
</evidence>
<feature type="repeat" description="TSP type-3" evidence="15">
    <location>
        <begin position="1216"/>
        <end position="1253"/>
    </location>
</feature>
<dbReference type="FunFam" id="2.60.120.200:FF:000002">
    <property type="entry name" value="Thrombospondin 3"/>
    <property type="match status" value="1"/>
</dbReference>
<dbReference type="GO" id="GO:0016301">
    <property type="term" value="F:kinase activity"/>
    <property type="evidence" value="ECO:0007669"/>
    <property type="project" value="UniProtKB-KW"/>
</dbReference>
<protein>
    <submittedName>
        <fullName evidence="20">THBS3 protein</fullName>
    </submittedName>
</protein>
<dbReference type="SMART" id="SM00210">
    <property type="entry name" value="TSPN"/>
    <property type="match status" value="1"/>
</dbReference>
<dbReference type="Pfam" id="PF07645">
    <property type="entry name" value="EGF_CA"/>
    <property type="match status" value="2"/>
</dbReference>
<keyword evidence="13" id="KW-0325">Glycoprotein</keyword>
<dbReference type="GO" id="GO:0007155">
    <property type="term" value="P:cell adhesion"/>
    <property type="evidence" value="ECO:0007669"/>
    <property type="project" value="UniProtKB-KW"/>
</dbReference>
<dbReference type="Gene3D" id="4.10.1080.10">
    <property type="entry name" value="TSP type-3 repeat"/>
    <property type="match status" value="2"/>
</dbReference>
<dbReference type="FunFam" id="2.10.25.10:FF:000232">
    <property type="entry name" value="thrombospondin-3 isoform X1"/>
    <property type="match status" value="1"/>
</dbReference>
<keyword evidence="21" id="KW-1185">Reference proteome</keyword>
<dbReference type="GO" id="GO:0005509">
    <property type="term" value="F:calcium ion binding"/>
    <property type="evidence" value="ECO:0007669"/>
    <property type="project" value="UniProtKB-UniRule"/>
</dbReference>
<dbReference type="OrthoDB" id="14563at2759"/>
<dbReference type="PROSITE" id="PS51234">
    <property type="entry name" value="TSP3"/>
    <property type="match status" value="4"/>
</dbReference>
<evidence type="ECO:0000256" key="13">
    <source>
        <dbReference type="ARBA" id="ARBA00023180"/>
    </source>
</evidence>
<feature type="region of interest" description="Disordered" evidence="16">
    <location>
        <begin position="1095"/>
        <end position="1283"/>
    </location>
</feature>
<keyword evidence="7" id="KW-0418">Kinase</keyword>
<comment type="caution">
    <text evidence="14">Lacks conserved residue(s) required for the propagation of feature annotation.</text>
</comment>
<dbReference type="SUPFAM" id="SSF57184">
    <property type="entry name" value="Growth factor receptor domain"/>
    <property type="match status" value="1"/>
</dbReference>
<dbReference type="InterPro" id="IPR024665">
    <property type="entry name" value="TSP/COMP_CC"/>
</dbReference>
<dbReference type="SMART" id="SM00179">
    <property type="entry name" value="EGF_CA"/>
    <property type="match status" value="3"/>
</dbReference>
<evidence type="ECO:0000256" key="17">
    <source>
        <dbReference type="SAM" id="SignalP"/>
    </source>
</evidence>
<feature type="compositionally biased region" description="Acidic residues" evidence="16">
    <location>
        <begin position="1217"/>
        <end position="1237"/>
    </location>
</feature>
<evidence type="ECO:0000256" key="11">
    <source>
        <dbReference type="ARBA" id="ARBA00023152"/>
    </source>
</evidence>
<dbReference type="SUPFAM" id="SSF49899">
    <property type="entry name" value="Concanavalin A-like lectins/glucanases"/>
    <property type="match status" value="2"/>
</dbReference>
<dbReference type="InterPro" id="IPR029056">
    <property type="entry name" value="Ribokinase-like"/>
</dbReference>
<dbReference type="EMBL" id="OV696687">
    <property type="protein sequence ID" value="CAH1253057.1"/>
    <property type="molecule type" value="Genomic_DNA"/>
</dbReference>
<evidence type="ECO:0000256" key="9">
    <source>
        <dbReference type="ARBA" id="ARBA00022842"/>
    </source>
</evidence>
<evidence type="ECO:0000313" key="20">
    <source>
        <dbReference type="EMBL" id="CAH1253057.1"/>
    </source>
</evidence>
<gene>
    <name evidence="20" type="primary">THBS3</name>
    <name evidence="20" type="ORF">BLAG_LOCUS12957</name>
</gene>
<dbReference type="InterPro" id="IPR049883">
    <property type="entry name" value="NOTCH1_EGF-like"/>
</dbReference>
<sequence>MVSGRFVIAFCALVGAYMYYSPPGDVDRTLRSWQSQIKLPVVRFHRVAVGVNAGVDLIVSATELLESLGLTPSQTRTDHLHLDSLQELEEAVAYYMEKGAAGERYMGDGALFQRIVGVAKNLPDKKFMIGGNAALMGERMAAMGVQVLLGGPMGPQAMKLLSSSIQVPRDCIRAQDEVHLILEFGRGETWGDVEVDVATRFIFSNDISNARMEPLEAFFGQLEQFGPDLVVLSGLHLLEKEKDSFRQTRLERIVHVLRNIPEGVAVHLELASMVDMGFLKKIATEVFPVVHSIGLNEQELAFLCKSVDGPLHAEVLAGGQPEIPAVNDILFWLLHTYGHSEENPTSRFSRIHFHSLTFHVTAALPGFWGNLPSATAAGSMVAPQQACGENDAITPADTDLKIPLAFPLSVQHPPLRRRIVQYDSYHPVTSWIREKVEFALSPVLVWGGDYFATSEADIWNNRMEFGERQCPNQFSLTGGPPTAVPPAADSATSHRYKPRRTWHLLISTLFKGSFATGPSLTQPIAFTLAVWPVHRRSEPITEFRLTLLLHFSLTWRPFSDLPSHDRKPAGKMLSTLAFVLVALVCSSVGRVTEIDLLDTLPQRHGSLPHGVTVTKGVTPDFGYAYSFDGNRVPSLVANRTYFTQLLRGVDTGNDVFVMANVKMAPKTTGVLFGVYAAEGHRQYFDVVLNGKTNKVTLNFLRGEEQASLHLGKTPIADNKWHSILVRISDVMHDSNTVEVYVDCNLDDKVRTSAPVLESLGADYLETVAELRVAQRGPGKGQLKFKGTLQNLRLMFNTDLLSVLQFQDCMQGQDGRSTAQRDVIGNVVPGTFGASEMNLFVTTMRELTQAVRQLQRDVRTQARETAGLRTVMENCDACGGGPPQPRRTCNDDPCFAGVSCTDTPAGFECGECPGGFQGNGTHCEDVDECRVATPCSVLTTCQNLSPGFRCRSCPRGYTGNKVEGVGVEFALRNRQVCRDLNECNDGNNGGCVPNSVCTNTMGSYRCGPCLTGYVGNQTVGCRPGRRCSDGGTNPCDENANCKVPRPGQYSCECKVGWGGNGYLCGPDTDIDGYPDEALPCSDPKCRPDNCVLVPNSGQEDADGDRIGDACDDDADGDGVPNMEDNCPLKPNTGQQNSDTDSDGDACDNCPNVPNPSQLDTDRNGVGDSCDNDIDGDSIPNLLDNCPKIPNQRQVDRDGDGVGDECDSCPDNSNPTQNDSDDDLVGDSCDTNEDQDGDGYQDSSDNCPSVPNSDQLDSDVDGIGDNCDDDDDNDGVPDSSDNCRLVVNPTQLDTNRNGKGDVCEDDYDNDDQVDWIDVCPENFNIQRTDFREFQTVVLDPEGEAQIDPNWVILNEGREIVQTMNSDPGLAVGFTGFNGVDFSGTFYVNTETDDDYAGFIFSYQDSGSFYVVMWKQKEQTYWQATPFRAVAEPGLQLKAVKSNTGPGEMLRNALWNTGDTESQVRLLWKDPRNVGWKDKASYRWQLEHRPSVGYIRVRLYEGANMVADSGTIIDTTMRGGRLGVFCFSQEQIIWSDLTYTCNDTLPDAFTTGQSYGRGYY</sequence>
<keyword evidence="3" id="KW-0808">Transferase</keyword>
<dbReference type="FunFam" id="4.10.1080.10:FF:000001">
    <property type="entry name" value="Thrombospondin 3"/>
    <property type="match status" value="1"/>
</dbReference>